<evidence type="ECO:0000256" key="2">
    <source>
        <dbReference type="ARBA" id="ARBA00022475"/>
    </source>
</evidence>
<evidence type="ECO:0000256" key="3">
    <source>
        <dbReference type="ARBA" id="ARBA00022692"/>
    </source>
</evidence>
<protein>
    <submittedName>
        <fullName evidence="9">FtsX-like permease family protein</fullName>
    </submittedName>
</protein>
<evidence type="ECO:0000313" key="9">
    <source>
        <dbReference type="EMBL" id="MFI2319000.1"/>
    </source>
</evidence>
<dbReference type="InterPro" id="IPR050250">
    <property type="entry name" value="Macrolide_Exporter_MacB"/>
</dbReference>
<organism evidence="9 10">
    <name type="scientific">Nocardia beijingensis</name>
    <dbReference type="NCBI Taxonomy" id="95162"/>
    <lineage>
        <taxon>Bacteria</taxon>
        <taxon>Bacillati</taxon>
        <taxon>Actinomycetota</taxon>
        <taxon>Actinomycetes</taxon>
        <taxon>Mycobacteriales</taxon>
        <taxon>Nocardiaceae</taxon>
        <taxon>Nocardia</taxon>
    </lineage>
</organism>
<feature type="domain" description="ABC3 transporter permease C-terminal" evidence="8">
    <location>
        <begin position="36"/>
        <end position="150"/>
    </location>
</feature>
<dbReference type="PANTHER" id="PTHR30572">
    <property type="entry name" value="MEMBRANE COMPONENT OF TRANSPORTER-RELATED"/>
    <property type="match status" value="1"/>
</dbReference>
<keyword evidence="2" id="KW-1003">Cell membrane</keyword>
<evidence type="ECO:0000256" key="6">
    <source>
        <dbReference type="ARBA" id="ARBA00038076"/>
    </source>
</evidence>
<feature type="transmembrane region" description="Helical" evidence="7">
    <location>
        <begin position="86"/>
        <end position="106"/>
    </location>
</feature>
<dbReference type="Pfam" id="PF02687">
    <property type="entry name" value="FtsX"/>
    <property type="match status" value="2"/>
</dbReference>
<gene>
    <name evidence="9" type="ORF">ACH47G_00785</name>
</gene>
<feature type="transmembrane region" description="Helical" evidence="7">
    <location>
        <begin position="294"/>
        <end position="318"/>
    </location>
</feature>
<feature type="domain" description="ABC3 transporter permease C-terminal" evidence="8">
    <location>
        <begin position="298"/>
        <end position="413"/>
    </location>
</feature>
<dbReference type="RefSeq" id="WP_396946122.1">
    <property type="nucleotide sequence ID" value="NZ_JBIRXV010000001.1"/>
</dbReference>
<dbReference type="Proteomes" id="UP001611450">
    <property type="component" value="Unassembled WGS sequence"/>
</dbReference>
<feature type="transmembrane region" description="Helical" evidence="7">
    <location>
        <begin position="176"/>
        <end position="198"/>
    </location>
</feature>
<evidence type="ECO:0000313" key="10">
    <source>
        <dbReference type="Proteomes" id="UP001611450"/>
    </source>
</evidence>
<reference evidence="9 10" key="1">
    <citation type="submission" date="2024-10" db="EMBL/GenBank/DDBJ databases">
        <title>The Natural Products Discovery Center: Release of the First 8490 Sequenced Strains for Exploring Actinobacteria Biosynthetic Diversity.</title>
        <authorList>
            <person name="Kalkreuter E."/>
            <person name="Kautsar S.A."/>
            <person name="Yang D."/>
            <person name="Bader C.D."/>
            <person name="Teijaro C.N."/>
            <person name="Fluegel L."/>
            <person name="Davis C.M."/>
            <person name="Simpson J.R."/>
            <person name="Lauterbach L."/>
            <person name="Steele A.D."/>
            <person name="Gui C."/>
            <person name="Meng S."/>
            <person name="Li G."/>
            <person name="Viehrig K."/>
            <person name="Ye F."/>
            <person name="Su P."/>
            <person name="Kiefer A.F."/>
            <person name="Nichols A."/>
            <person name="Cepeda A.J."/>
            <person name="Yan W."/>
            <person name="Fan B."/>
            <person name="Jiang Y."/>
            <person name="Adhikari A."/>
            <person name="Zheng C.-J."/>
            <person name="Schuster L."/>
            <person name="Cowan T.M."/>
            <person name="Smanski M.J."/>
            <person name="Chevrette M.G."/>
            <person name="De Carvalho L.P.S."/>
            <person name="Shen B."/>
        </authorList>
    </citation>
    <scope>NUCLEOTIDE SEQUENCE [LARGE SCALE GENOMIC DNA]</scope>
    <source>
        <strain evidence="9 10">NPDC019626</strain>
    </source>
</reference>
<comment type="similarity">
    <text evidence="6">Belongs to the ABC-4 integral membrane protein family.</text>
</comment>
<comment type="subcellular location">
    <subcellularLocation>
        <location evidence="1">Cell membrane</location>
        <topology evidence="1">Multi-pass membrane protein</topology>
    </subcellularLocation>
</comment>
<keyword evidence="10" id="KW-1185">Reference proteome</keyword>
<feature type="transmembrane region" description="Helical" evidence="7">
    <location>
        <begin position="253"/>
        <end position="274"/>
    </location>
</feature>
<evidence type="ECO:0000259" key="8">
    <source>
        <dbReference type="Pfam" id="PF02687"/>
    </source>
</evidence>
<keyword evidence="3 7" id="KW-0812">Transmembrane</keyword>
<feature type="transmembrane region" description="Helical" evidence="7">
    <location>
        <begin position="28"/>
        <end position="55"/>
    </location>
</feature>
<dbReference type="EMBL" id="JBIRXV010000001">
    <property type="protein sequence ID" value="MFI2319000.1"/>
    <property type="molecule type" value="Genomic_DNA"/>
</dbReference>
<proteinExistence type="inferred from homology"/>
<keyword evidence="5 7" id="KW-0472">Membrane</keyword>
<sequence length="420" mass="42277">MIGTGSALLTTFATLVESGIAAPQGESLAILAAIMGGWTVVVVAFGIASMVTLVVQQRTRELALIRTIGAVPGQVRAMVLVETSAIALPALVVGLVPGIGLGAFLLDRMVALGVVDVPIQPAVHGRTIAVSVAVSLLSTLAAAALAGRRAAMVPSVLALAEASGAEAVAVTRAKSILGAVFLLMGFGSGIGTLCMADGPLLAAGAGPACIGVAIGSALVSPLVVAPLDRLAVRVPSSLARLALRNLAARADDASTVVGALTLLIGIATGTLYMQSTEDSIADRAPDDIGPQFAAANYLVVAMIIAFCSITVANALIAATWKRRREFGLLRLTSSTRRQVLSMVAVESTAATLVAIVLGTIAAAATIVPYSIVKTGSPIPAGPWWMYPAIVGAGLSIALTATASTSLRATRMPPLVALTTP</sequence>
<feature type="transmembrane region" description="Helical" evidence="7">
    <location>
        <begin position="210"/>
        <end position="232"/>
    </location>
</feature>
<accession>A0ABW7W859</accession>
<feature type="transmembrane region" description="Helical" evidence="7">
    <location>
        <begin position="339"/>
        <end position="371"/>
    </location>
</feature>
<keyword evidence="4 7" id="KW-1133">Transmembrane helix</keyword>
<dbReference type="PANTHER" id="PTHR30572:SF4">
    <property type="entry name" value="ABC TRANSPORTER PERMEASE YTRF"/>
    <property type="match status" value="1"/>
</dbReference>
<evidence type="ECO:0000256" key="5">
    <source>
        <dbReference type="ARBA" id="ARBA00023136"/>
    </source>
</evidence>
<feature type="transmembrane region" description="Helical" evidence="7">
    <location>
        <begin position="383"/>
        <end position="402"/>
    </location>
</feature>
<dbReference type="InterPro" id="IPR003838">
    <property type="entry name" value="ABC3_permease_C"/>
</dbReference>
<evidence type="ECO:0000256" key="7">
    <source>
        <dbReference type="SAM" id="Phobius"/>
    </source>
</evidence>
<comment type="caution">
    <text evidence="9">The sequence shown here is derived from an EMBL/GenBank/DDBJ whole genome shotgun (WGS) entry which is preliminary data.</text>
</comment>
<feature type="transmembrane region" description="Helical" evidence="7">
    <location>
        <begin position="126"/>
        <end position="146"/>
    </location>
</feature>
<evidence type="ECO:0000256" key="1">
    <source>
        <dbReference type="ARBA" id="ARBA00004651"/>
    </source>
</evidence>
<name>A0ABW7W859_9NOCA</name>
<evidence type="ECO:0000256" key="4">
    <source>
        <dbReference type="ARBA" id="ARBA00022989"/>
    </source>
</evidence>